<keyword evidence="1" id="KW-0614">Plasmid</keyword>
<protein>
    <submittedName>
        <fullName evidence="2">Translation repressor RelB</fullName>
    </submittedName>
</protein>
<geneLocation type="plasmid" evidence="3">
    <name>pem15-1a-1 dna</name>
</geneLocation>
<dbReference type="EMBL" id="JABCAG010000091">
    <property type="protein sequence ID" value="NMP59801.1"/>
    <property type="molecule type" value="Genomic_DNA"/>
</dbReference>
<organism evidence="2 4">
    <name type="scientific">Enterococcus mundtii</name>
    <dbReference type="NCBI Taxonomy" id="53346"/>
    <lineage>
        <taxon>Bacteria</taxon>
        <taxon>Bacillati</taxon>
        <taxon>Bacillota</taxon>
        <taxon>Bacilli</taxon>
        <taxon>Lactobacillales</taxon>
        <taxon>Enterococcaceae</taxon>
        <taxon>Enterococcus</taxon>
    </lineage>
</organism>
<dbReference type="RefSeq" id="WP_034690365.1">
    <property type="nucleotide sequence ID" value="NZ_AP019811.1"/>
</dbReference>
<evidence type="ECO:0000313" key="3">
    <source>
        <dbReference type="Proteomes" id="UP000509460"/>
    </source>
</evidence>
<evidence type="ECO:0000313" key="2">
    <source>
        <dbReference type="EMBL" id="NMP59801.1"/>
    </source>
</evidence>
<dbReference type="InterPro" id="IPR046257">
    <property type="entry name" value="DUF6290"/>
</dbReference>
<dbReference type="Proteomes" id="UP000557857">
    <property type="component" value="Unassembled WGS sequence"/>
</dbReference>
<dbReference type="Pfam" id="PF19807">
    <property type="entry name" value="DUF6290"/>
    <property type="match status" value="1"/>
</dbReference>
<name>A0A848N199_ENTMU</name>
<proteinExistence type="predicted"/>
<dbReference type="Proteomes" id="UP000509460">
    <property type="component" value="Plasmid pEM15-1A-1"/>
</dbReference>
<reference evidence="2 4" key="2">
    <citation type="submission" date="2020-04" db="EMBL/GenBank/DDBJ databases">
        <authorList>
            <person name="Abaymova A."/>
            <person name="Teymurazov M."/>
            <person name="Tazyna O."/>
            <person name="Chatushin Y."/>
            <person name="Svetoch E."/>
            <person name="Pereligyn V."/>
            <person name="Pohylenko V."/>
            <person name="Platonov M."/>
            <person name="Kartsev N."/>
            <person name="Skryabin Y."/>
            <person name="Sizova A."/>
            <person name="Solomentsev V."/>
            <person name="Kislichkina A."/>
            <person name="Bogun A."/>
        </authorList>
    </citation>
    <scope>NUCLEOTIDE SEQUENCE [LARGE SCALE GENOMIC DNA]</scope>
    <source>
        <strain evidence="2">SCPM-O-B-8398</strain>
        <strain evidence="4">SCPM-O-B-8398 (E28)</strain>
    </source>
</reference>
<evidence type="ECO:0000313" key="1">
    <source>
        <dbReference type="EMBL" id="BBM16285.1"/>
    </source>
</evidence>
<evidence type="ECO:0000313" key="4">
    <source>
        <dbReference type="Proteomes" id="UP000557857"/>
    </source>
</evidence>
<accession>A0A848N199</accession>
<sequence>MSITTIRLNEQEEAFFQSYAELTGQPLSTLMKQALTEKIEDYLDLQAGSEALKNLSGESVSLQDMMKAEGL</sequence>
<dbReference type="AlphaFoldDB" id="A0A848N199"/>
<dbReference type="NCBIfam" id="NF046040">
    <property type="entry name" value="RelB_antitoxin"/>
    <property type="match status" value="1"/>
</dbReference>
<reference evidence="1 3" key="1">
    <citation type="submission" date="2019-07" db="EMBL/GenBank/DDBJ databases">
        <title>antibiotic susceptibility of plant-derived lactic acid bacteria.</title>
        <authorList>
            <person name="Sugiyama M."/>
            <person name="Noda M."/>
        </authorList>
    </citation>
    <scope>NUCLEOTIDE SEQUENCE [LARGE SCALE GENOMIC DNA]</scope>
    <source>
        <strain evidence="1 3">15-1A</strain>
        <plasmid evidence="1">pEM15-1A-1</plasmid>
        <plasmid evidence="3">pem15-1a-1 dna</plasmid>
    </source>
</reference>
<gene>
    <name evidence="1" type="ORF">EM151A_4056</name>
    <name evidence="2" type="ORF">HI921_15280</name>
</gene>
<dbReference type="EMBL" id="AP019811">
    <property type="protein sequence ID" value="BBM16285.1"/>
    <property type="molecule type" value="Genomic_DNA"/>
</dbReference>
<geneLocation type="plasmid" evidence="1">
    <name>pEM15-1A-1</name>
</geneLocation>